<dbReference type="EMBL" id="BAABME010004698">
    <property type="protein sequence ID" value="GAA0163256.1"/>
    <property type="molecule type" value="Genomic_DNA"/>
</dbReference>
<evidence type="ECO:0000313" key="2">
    <source>
        <dbReference type="Proteomes" id="UP001454036"/>
    </source>
</evidence>
<dbReference type="PANTHER" id="PTHR33879:SF3">
    <property type="entry name" value="17.6 KDA CLASS II HEAT SHOCK PROTEIN-RELATED"/>
    <property type="match status" value="1"/>
</dbReference>
<proteinExistence type="predicted"/>
<reference evidence="1 2" key="1">
    <citation type="submission" date="2024-01" db="EMBL/GenBank/DDBJ databases">
        <title>The complete chloroplast genome sequence of Lithospermum erythrorhizon: insights into the phylogenetic relationship among Boraginaceae species and the maternal lineages of purple gromwells.</title>
        <authorList>
            <person name="Okada T."/>
            <person name="Watanabe K."/>
        </authorList>
    </citation>
    <scope>NUCLEOTIDE SEQUENCE [LARGE SCALE GENOMIC DNA]</scope>
</reference>
<comment type="caution">
    <text evidence="1">The sequence shown here is derived from an EMBL/GenBank/DDBJ whole genome shotgun (WGS) entry which is preliminary data.</text>
</comment>
<dbReference type="PANTHER" id="PTHR33879">
    <property type="entry name" value="17.6 KDA CLASS II HEAT SHOCK PROTEIN-RELATED"/>
    <property type="match status" value="1"/>
</dbReference>
<organism evidence="1 2">
    <name type="scientific">Lithospermum erythrorhizon</name>
    <name type="common">Purple gromwell</name>
    <name type="synonym">Lithospermum officinale var. erythrorhizon</name>
    <dbReference type="NCBI Taxonomy" id="34254"/>
    <lineage>
        <taxon>Eukaryota</taxon>
        <taxon>Viridiplantae</taxon>
        <taxon>Streptophyta</taxon>
        <taxon>Embryophyta</taxon>
        <taxon>Tracheophyta</taxon>
        <taxon>Spermatophyta</taxon>
        <taxon>Magnoliopsida</taxon>
        <taxon>eudicotyledons</taxon>
        <taxon>Gunneridae</taxon>
        <taxon>Pentapetalae</taxon>
        <taxon>asterids</taxon>
        <taxon>lamiids</taxon>
        <taxon>Boraginales</taxon>
        <taxon>Boraginaceae</taxon>
        <taxon>Boraginoideae</taxon>
        <taxon>Lithospermeae</taxon>
        <taxon>Lithospermum</taxon>
    </lineage>
</organism>
<dbReference type="PROSITE" id="PS51257">
    <property type="entry name" value="PROKAR_LIPOPROTEIN"/>
    <property type="match status" value="1"/>
</dbReference>
<gene>
    <name evidence="1" type="ORF">LIER_19166</name>
</gene>
<accession>A0AAV3QJE9</accession>
<sequence length="157" mass="17789">MKVHPAPKKRNIALQTTTTTSAAVSCRQKKLRRLPHIFAKVLQLPFSADADVIIDETPNFLRFIVPIEDEEFHDDDVRVNAIEIYPGVTKIVVFCGSGVVELGEFELDVWRFRLPETTLPELAWVECRDGELVVTVPKDERVGEEGVGFEQVELDRT</sequence>
<evidence type="ECO:0008006" key="3">
    <source>
        <dbReference type="Google" id="ProtNLM"/>
    </source>
</evidence>
<keyword evidence="2" id="KW-1185">Reference proteome</keyword>
<evidence type="ECO:0000313" key="1">
    <source>
        <dbReference type="EMBL" id="GAA0163256.1"/>
    </source>
</evidence>
<protein>
    <recommendedName>
        <fullName evidence="3">SHSP domain-containing protein</fullName>
    </recommendedName>
</protein>
<dbReference type="AlphaFoldDB" id="A0AAV3QJE9"/>
<dbReference type="Proteomes" id="UP001454036">
    <property type="component" value="Unassembled WGS sequence"/>
</dbReference>
<name>A0AAV3QJE9_LITER</name>